<dbReference type="RefSeq" id="WP_344685249.1">
    <property type="nucleotide sequence ID" value="NZ_BAAAVT010000003.1"/>
</dbReference>
<dbReference type="PANTHER" id="PTHR34472:SF1">
    <property type="entry name" value="SULFUR CARRIER PROTEIN THIS"/>
    <property type="match status" value="1"/>
</dbReference>
<gene>
    <name evidence="1" type="primary">thiS</name>
    <name evidence="1" type="ORF">GCM10010529_04790</name>
</gene>
<keyword evidence="2" id="KW-1185">Reference proteome</keyword>
<organism evidence="1 2">
    <name type="scientific">Nesterenkonia aethiopica</name>
    <dbReference type="NCBI Taxonomy" id="269144"/>
    <lineage>
        <taxon>Bacteria</taxon>
        <taxon>Bacillati</taxon>
        <taxon>Actinomycetota</taxon>
        <taxon>Actinomycetes</taxon>
        <taxon>Micrococcales</taxon>
        <taxon>Micrococcaceae</taxon>
        <taxon>Nesterenkonia</taxon>
    </lineage>
</organism>
<dbReference type="EMBL" id="BAAAVT010000003">
    <property type="protein sequence ID" value="GAA3053826.1"/>
    <property type="molecule type" value="Genomic_DNA"/>
</dbReference>
<accession>A0ABP6LTD2</accession>
<dbReference type="InterPro" id="IPR010035">
    <property type="entry name" value="Thi_S"/>
</dbReference>
<dbReference type="InterPro" id="IPR016155">
    <property type="entry name" value="Mopterin_synth/thiamin_S_b"/>
</dbReference>
<protein>
    <submittedName>
        <fullName evidence="1">Sulfur carrier protein ThiS</fullName>
    </submittedName>
</protein>
<comment type="caution">
    <text evidence="1">The sequence shown here is derived from an EMBL/GenBank/DDBJ whole genome shotgun (WGS) entry which is preliminary data.</text>
</comment>
<proteinExistence type="predicted"/>
<sequence length="79" mass="8011">MLTVTINEEDVKFDDGATVVDAVAHTTGRPLNPDGTPADGGRLGVAVAINAAVVPRSAWASTTLSHGEELEIVTAVQGG</sequence>
<evidence type="ECO:0000313" key="2">
    <source>
        <dbReference type="Proteomes" id="UP001500236"/>
    </source>
</evidence>
<dbReference type="Pfam" id="PF02597">
    <property type="entry name" value="ThiS"/>
    <property type="match status" value="1"/>
</dbReference>
<evidence type="ECO:0000313" key="1">
    <source>
        <dbReference type="EMBL" id="GAA3053826.1"/>
    </source>
</evidence>
<dbReference type="InterPro" id="IPR012675">
    <property type="entry name" value="Beta-grasp_dom_sf"/>
</dbReference>
<dbReference type="NCBIfam" id="TIGR01683">
    <property type="entry name" value="thiS"/>
    <property type="match status" value="1"/>
</dbReference>
<dbReference type="Proteomes" id="UP001500236">
    <property type="component" value="Unassembled WGS sequence"/>
</dbReference>
<name>A0ABP6LTD2_9MICC</name>
<dbReference type="Gene3D" id="3.10.20.30">
    <property type="match status" value="1"/>
</dbReference>
<dbReference type="SUPFAM" id="SSF54285">
    <property type="entry name" value="MoaD/ThiS"/>
    <property type="match status" value="1"/>
</dbReference>
<dbReference type="InterPro" id="IPR003749">
    <property type="entry name" value="ThiS/MoaD-like"/>
</dbReference>
<reference evidence="2" key="1">
    <citation type="journal article" date="2019" name="Int. J. Syst. Evol. Microbiol.">
        <title>The Global Catalogue of Microorganisms (GCM) 10K type strain sequencing project: providing services to taxonomists for standard genome sequencing and annotation.</title>
        <authorList>
            <consortium name="The Broad Institute Genomics Platform"/>
            <consortium name="The Broad Institute Genome Sequencing Center for Infectious Disease"/>
            <person name="Wu L."/>
            <person name="Ma J."/>
        </authorList>
    </citation>
    <scope>NUCLEOTIDE SEQUENCE [LARGE SCALE GENOMIC DNA]</scope>
    <source>
        <strain evidence="2">JCM 14309</strain>
    </source>
</reference>
<dbReference type="PANTHER" id="PTHR34472">
    <property type="entry name" value="SULFUR CARRIER PROTEIN THIS"/>
    <property type="match status" value="1"/>
</dbReference>